<keyword evidence="1" id="KW-0573">Peptidoglycan synthesis</keyword>
<feature type="domain" description="L,D-TPase catalytic" evidence="2">
    <location>
        <begin position="1"/>
        <end position="54"/>
    </location>
</feature>
<sequence length="112" mass="12577">MLSDQLSPGGHIYIHGSCVTVGCIPLRDEQIEEVYLIASAAKASGQDHIPVHIFPVDFNNRKSLTYLYKTTEQDPVLQRFEVGLKEAYDYFNQTKELPLIGITGKGEYSIMN</sequence>
<evidence type="ECO:0000313" key="4">
    <source>
        <dbReference type="Proteomes" id="UP000249645"/>
    </source>
</evidence>
<dbReference type="EMBL" id="QFOI01000159">
    <property type="protein sequence ID" value="PZP48497.1"/>
    <property type="molecule type" value="Genomic_DNA"/>
</dbReference>
<reference evidence="3 4" key="1">
    <citation type="submission" date="2017-11" db="EMBL/GenBank/DDBJ databases">
        <title>Infants hospitalized years apart are colonized by the same room-sourced microbial strains.</title>
        <authorList>
            <person name="Brooks B."/>
            <person name="Olm M.R."/>
            <person name="Firek B.A."/>
            <person name="Baker R."/>
            <person name="Thomas B.C."/>
            <person name="Morowitz M.J."/>
            <person name="Banfield J.F."/>
        </authorList>
    </citation>
    <scope>NUCLEOTIDE SEQUENCE [LARGE SCALE GENOMIC DNA]</scope>
    <source>
        <strain evidence="3">S2_009_000_R2_76</strain>
    </source>
</reference>
<dbReference type="GO" id="GO:0008360">
    <property type="term" value="P:regulation of cell shape"/>
    <property type="evidence" value="ECO:0007669"/>
    <property type="project" value="UniProtKB-UniRule"/>
</dbReference>
<evidence type="ECO:0000259" key="2">
    <source>
        <dbReference type="PROSITE" id="PS52029"/>
    </source>
</evidence>
<dbReference type="AlphaFoldDB" id="A0A2W5F3T3"/>
<evidence type="ECO:0000256" key="1">
    <source>
        <dbReference type="PROSITE-ProRule" id="PRU01373"/>
    </source>
</evidence>
<name>A0A2W5F3T3_9SPHI</name>
<dbReference type="PANTHER" id="PTHR36699:SF1">
    <property type="entry name" value="L,D-TRANSPEPTIDASE YAFK-RELATED"/>
    <property type="match status" value="1"/>
</dbReference>
<accession>A0A2W5F3T3</accession>
<comment type="pathway">
    <text evidence="1">Cell wall biogenesis; peptidoglycan biosynthesis.</text>
</comment>
<protein>
    <recommendedName>
        <fullName evidence="2">L,D-TPase catalytic domain-containing protein</fullName>
    </recommendedName>
</protein>
<dbReference type="Proteomes" id="UP000249645">
    <property type="component" value="Unassembled WGS sequence"/>
</dbReference>
<feature type="active site" description="Nucleophile" evidence="1">
    <location>
        <position position="23"/>
    </location>
</feature>
<dbReference type="PANTHER" id="PTHR36699">
    <property type="entry name" value="LD-TRANSPEPTIDASE"/>
    <property type="match status" value="1"/>
</dbReference>
<organism evidence="3 4">
    <name type="scientific">Pseudopedobacter saltans</name>
    <dbReference type="NCBI Taxonomy" id="151895"/>
    <lineage>
        <taxon>Bacteria</taxon>
        <taxon>Pseudomonadati</taxon>
        <taxon>Bacteroidota</taxon>
        <taxon>Sphingobacteriia</taxon>
        <taxon>Sphingobacteriales</taxon>
        <taxon>Sphingobacteriaceae</taxon>
        <taxon>Pseudopedobacter</taxon>
    </lineage>
</organism>
<dbReference type="CDD" id="cd16913">
    <property type="entry name" value="YkuD_like"/>
    <property type="match status" value="1"/>
</dbReference>
<dbReference type="GO" id="GO:0071555">
    <property type="term" value="P:cell wall organization"/>
    <property type="evidence" value="ECO:0007669"/>
    <property type="project" value="UniProtKB-UniRule"/>
</dbReference>
<proteinExistence type="predicted"/>
<comment type="caution">
    <text evidence="3">The sequence shown here is derived from an EMBL/GenBank/DDBJ whole genome shotgun (WGS) entry which is preliminary data.</text>
</comment>
<dbReference type="GO" id="GO:0016740">
    <property type="term" value="F:transferase activity"/>
    <property type="evidence" value="ECO:0007669"/>
    <property type="project" value="InterPro"/>
</dbReference>
<evidence type="ECO:0000313" key="3">
    <source>
        <dbReference type="EMBL" id="PZP48497.1"/>
    </source>
</evidence>
<keyword evidence="1" id="KW-0133">Cell shape</keyword>
<keyword evidence="1" id="KW-0961">Cell wall biogenesis/degradation</keyword>
<dbReference type="PROSITE" id="PS52029">
    <property type="entry name" value="LD_TPASE"/>
    <property type="match status" value="1"/>
</dbReference>
<dbReference type="GO" id="GO:0009252">
    <property type="term" value="P:peptidoglycan biosynthetic process"/>
    <property type="evidence" value="ECO:0007669"/>
    <property type="project" value="UniProtKB-KW"/>
</dbReference>
<gene>
    <name evidence="3" type="ORF">DI598_09875</name>
</gene>
<feature type="active site" description="Proton donor/acceptor" evidence="1">
    <location>
        <position position="15"/>
    </location>
</feature>
<dbReference type="InterPro" id="IPR005490">
    <property type="entry name" value="LD_TPept_cat_dom"/>
</dbReference>